<dbReference type="RefSeq" id="WP_075052099.1">
    <property type="nucleotide sequence ID" value="NZ_CABKTM010000011.1"/>
</dbReference>
<keyword evidence="2" id="KW-1185">Reference proteome</keyword>
<sequence length="43" mass="4690">MKGILLSRLGQPKEIANAYGFLASDEASYITDTLLTVYEGKVL</sequence>
<gene>
    <name evidence="1" type="ORF">NSA23_09750</name>
</gene>
<accession>A0A9X2MJ03</accession>
<dbReference type="InterPro" id="IPR036291">
    <property type="entry name" value="NAD(P)-bd_dom_sf"/>
</dbReference>
<protein>
    <submittedName>
        <fullName evidence="1">SDR family oxidoreductase</fullName>
    </submittedName>
</protein>
<proteinExistence type="predicted"/>
<dbReference type="Pfam" id="PF13561">
    <property type="entry name" value="adh_short_C2"/>
    <property type="match status" value="1"/>
</dbReference>
<evidence type="ECO:0000313" key="2">
    <source>
        <dbReference type="Proteomes" id="UP001142078"/>
    </source>
</evidence>
<dbReference type="Proteomes" id="UP001142078">
    <property type="component" value="Unassembled WGS sequence"/>
</dbReference>
<dbReference type="AlphaFoldDB" id="A0A9X2MJ03"/>
<comment type="caution">
    <text evidence="1">The sequence shown here is derived from an EMBL/GenBank/DDBJ whole genome shotgun (WGS) entry which is preliminary data.</text>
</comment>
<dbReference type="Gene3D" id="3.40.50.720">
    <property type="entry name" value="NAD(P)-binding Rossmann-like Domain"/>
    <property type="match status" value="1"/>
</dbReference>
<dbReference type="OrthoDB" id="9803333at2"/>
<reference evidence="1" key="1">
    <citation type="submission" date="2022-07" db="EMBL/GenBank/DDBJ databases">
        <title>Enhanced cultured diversity of the mouse gut microbiota enables custom-made synthetic communities.</title>
        <authorList>
            <person name="Afrizal A."/>
        </authorList>
    </citation>
    <scope>NUCLEOTIDE SEQUENCE</scope>
    <source>
        <strain evidence="1">DSM 29482</strain>
    </source>
</reference>
<dbReference type="InterPro" id="IPR002347">
    <property type="entry name" value="SDR_fam"/>
</dbReference>
<name>A0A9X2MJ03_9FIRM</name>
<organism evidence="1 2">
    <name type="scientific">Anaerosalibacter massiliensis</name>
    <dbReference type="NCBI Taxonomy" id="1347392"/>
    <lineage>
        <taxon>Bacteria</taxon>
        <taxon>Bacillati</taxon>
        <taxon>Bacillota</taxon>
        <taxon>Tissierellia</taxon>
        <taxon>Tissierellales</taxon>
        <taxon>Sporanaerobacteraceae</taxon>
        <taxon>Anaerosalibacter</taxon>
    </lineage>
</organism>
<dbReference type="SUPFAM" id="SSF51735">
    <property type="entry name" value="NAD(P)-binding Rossmann-fold domains"/>
    <property type="match status" value="1"/>
</dbReference>
<dbReference type="EMBL" id="JANJZL010000005">
    <property type="protein sequence ID" value="MCR2044396.1"/>
    <property type="molecule type" value="Genomic_DNA"/>
</dbReference>
<evidence type="ECO:0000313" key="1">
    <source>
        <dbReference type="EMBL" id="MCR2044396.1"/>
    </source>
</evidence>